<protein>
    <submittedName>
        <fullName evidence="4">Activator of stress genes 1</fullName>
    </submittedName>
</protein>
<accession>A0ABQ0GGW5</accession>
<dbReference type="RefSeq" id="XP_070918650.1">
    <property type="nucleotide sequence ID" value="XM_071062549.1"/>
</dbReference>
<keyword evidence="5" id="KW-1185">Reference proteome</keyword>
<dbReference type="SMART" id="SM00906">
    <property type="entry name" value="Fungal_trans"/>
    <property type="match status" value="1"/>
</dbReference>
<dbReference type="InterPro" id="IPR050987">
    <property type="entry name" value="AtrR-like"/>
</dbReference>
<proteinExistence type="predicted"/>
<keyword evidence="1" id="KW-0539">Nucleus</keyword>
<name>A0ABQ0GGW5_9PEZI</name>
<sequence length="594" mass="65527">MRGPGKSKRRIEALEERLVTLESKLQQESRRGLSGTISRGPEPLSDARGSSGTPALKGTSFPRRLMVPSYQIPDRFTVRQREECTRTLNRIAFSPLTVEASDLWLIETFFDDVCAELPFLRIPWFLDRIRRLDAVSLPDAWWQGVTNAIIASAIHFKPRLNSSFHEMAVFSWGFFRNAYAVLPELIIHGDSLGAAQAVLAMVMFMRQSADTRTTAVLLSIAIRMQHSAGLHVRTIPEGISSPVEEENQSRLLWAAFILDMDMTVNTGLPPMHADQNILMDLPVGEGRRDIIFRLRAELAGIQRRIGAQLITPVQTDLSALESELEAWSLRVPQDFRPDWRDQPDSASSDQMTDVSVAMLHLVYYNSLSMICWASVRHSTAQMLQSPQAVGPIQDGTSGHKRAVRAAARATICVMSQFPFPARPFADLWRALCYPLSASIVLLAIVCKEPAHPEAPSDLSLLAWFVRFLEKVIHNEGCDLQRMLDGVSIFQKVATDAVSAALSSAMAVNPALWPLSLASGHTGKAIATLLTCSSHHPMYLAQSFMGNTPNGDTDNAKQLAGILGLSWGKNGYGPFVPDSLMPATYGFAFGSSSLR</sequence>
<evidence type="ECO:0000256" key="1">
    <source>
        <dbReference type="ARBA" id="ARBA00023242"/>
    </source>
</evidence>
<comment type="caution">
    <text evidence="4">The sequence shown here is derived from an EMBL/GenBank/DDBJ whole genome shotgun (WGS) entry which is preliminary data.</text>
</comment>
<gene>
    <name evidence="4" type="ORF">MFIFM68171_07129</name>
</gene>
<dbReference type="Proteomes" id="UP001628179">
    <property type="component" value="Unassembled WGS sequence"/>
</dbReference>
<feature type="domain" description="Xylanolytic transcriptional activator regulatory" evidence="3">
    <location>
        <begin position="214"/>
        <end position="288"/>
    </location>
</feature>
<evidence type="ECO:0000313" key="5">
    <source>
        <dbReference type="Proteomes" id="UP001628179"/>
    </source>
</evidence>
<evidence type="ECO:0000259" key="3">
    <source>
        <dbReference type="SMART" id="SM00906"/>
    </source>
</evidence>
<dbReference type="EMBL" id="BAAFSV010000004">
    <property type="protein sequence ID" value="GAB1316919.1"/>
    <property type="molecule type" value="Genomic_DNA"/>
</dbReference>
<reference evidence="4 5" key="1">
    <citation type="submission" date="2024-09" db="EMBL/GenBank/DDBJ databases">
        <title>Itraconazole resistance in Madurella fahalii resulting from another homologue of gene encoding cytochrome P450 14-alpha sterol demethylase (CYP51).</title>
        <authorList>
            <person name="Yoshioka I."/>
            <person name="Fahal A.H."/>
            <person name="Kaneko S."/>
            <person name="Yaguchi T."/>
        </authorList>
    </citation>
    <scope>NUCLEOTIDE SEQUENCE [LARGE SCALE GENOMIC DNA]</scope>
    <source>
        <strain evidence="4 5">IFM 68171</strain>
    </source>
</reference>
<dbReference type="GeneID" id="98177872"/>
<dbReference type="PANTHER" id="PTHR46910">
    <property type="entry name" value="TRANSCRIPTION FACTOR PDR1"/>
    <property type="match status" value="1"/>
</dbReference>
<organism evidence="4 5">
    <name type="scientific">Madurella fahalii</name>
    <dbReference type="NCBI Taxonomy" id="1157608"/>
    <lineage>
        <taxon>Eukaryota</taxon>
        <taxon>Fungi</taxon>
        <taxon>Dikarya</taxon>
        <taxon>Ascomycota</taxon>
        <taxon>Pezizomycotina</taxon>
        <taxon>Sordariomycetes</taxon>
        <taxon>Sordariomycetidae</taxon>
        <taxon>Sordariales</taxon>
        <taxon>Sordariales incertae sedis</taxon>
        <taxon>Madurella</taxon>
    </lineage>
</organism>
<dbReference type="CDD" id="cd12148">
    <property type="entry name" value="fungal_TF_MHR"/>
    <property type="match status" value="1"/>
</dbReference>
<dbReference type="InterPro" id="IPR007219">
    <property type="entry name" value="XnlR_reg_dom"/>
</dbReference>
<evidence type="ECO:0000313" key="4">
    <source>
        <dbReference type="EMBL" id="GAB1316919.1"/>
    </source>
</evidence>
<dbReference type="Pfam" id="PF04082">
    <property type="entry name" value="Fungal_trans"/>
    <property type="match status" value="1"/>
</dbReference>
<feature type="region of interest" description="Disordered" evidence="2">
    <location>
        <begin position="23"/>
        <end position="59"/>
    </location>
</feature>
<evidence type="ECO:0000256" key="2">
    <source>
        <dbReference type="SAM" id="MobiDB-lite"/>
    </source>
</evidence>
<dbReference type="PANTHER" id="PTHR46910:SF25">
    <property type="entry name" value="ABC-TRANSPORTER-REGULATING TRANSCRIPTION FACTOR"/>
    <property type="match status" value="1"/>
</dbReference>